<dbReference type="AlphaFoldDB" id="A0A9D1S5U1"/>
<sequence length="156" mass="17008">MDEYADELRWSVEVNAARQLRADLPLAGGVLGACALVWLALAGFSMGEMNGDALAFATRLMLAVAAVCELGLLAIRAIACMWRGRLTLEYALTDAGLTLTERGRCTHVCKLSWSQIDAVRHTRDGLMLCAGRKQLRVLCGENERAAIEESIRAARE</sequence>
<dbReference type="EMBL" id="DVNK01000058">
    <property type="protein sequence ID" value="HIU47528.1"/>
    <property type="molecule type" value="Genomic_DNA"/>
</dbReference>
<evidence type="ECO:0000313" key="2">
    <source>
        <dbReference type="EMBL" id="HIU47528.1"/>
    </source>
</evidence>
<accession>A0A9D1S5U1</accession>
<evidence type="ECO:0000313" key="3">
    <source>
        <dbReference type="Proteomes" id="UP000824123"/>
    </source>
</evidence>
<dbReference type="Proteomes" id="UP000824123">
    <property type="component" value="Unassembled WGS sequence"/>
</dbReference>
<keyword evidence="1" id="KW-0472">Membrane</keyword>
<organism evidence="2 3">
    <name type="scientific">Candidatus Fimadaptatus faecigallinarum</name>
    <dbReference type="NCBI Taxonomy" id="2840814"/>
    <lineage>
        <taxon>Bacteria</taxon>
        <taxon>Bacillati</taxon>
        <taxon>Bacillota</taxon>
        <taxon>Clostridia</taxon>
        <taxon>Eubacteriales</taxon>
        <taxon>Candidatus Fimadaptatus</taxon>
    </lineage>
</organism>
<feature type="transmembrane region" description="Helical" evidence="1">
    <location>
        <begin position="53"/>
        <end position="75"/>
    </location>
</feature>
<feature type="transmembrane region" description="Helical" evidence="1">
    <location>
        <begin position="26"/>
        <end position="47"/>
    </location>
</feature>
<keyword evidence="1" id="KW-0812">Transmembrane</keyword>
<proteinExistence type="predicted"/>
<comment type="caution">
    <text evidence="2">The sequence shown here is derived from an EMBL/GenBank/DDBJ whole genome shotgun (WGS) entry which is preliminary data.</text>
</comment>
<reference evidence="2" key="1">
    <citation type="submission" date="2020-10" db="EMBL/GenBank/DDBJ databases">
        <authorList>
            <person name="Gilroy R."/>
        </authorList>
    </citation>
    <scope>NUCLEOTIDE SEQUENCE</scope>
    <source>
        <strain evidence="2">ChiSxjej2B14-8506</strain>
    </source>
</reference>
<protein>
    <submittedName>
        <fullName evidence="2">Uncharacterized protein</fullName>
    </submittedName>
</protein>
<gene>
    <name evidence="2" type="ORF">IAC59_09790</name>
</gene>
<name>A0A9D1S5U1_9FIRM</name>
<reference evidence="2" key="2">
    <citation type="journal article" date="2021" name="PeerJ">
        <title>Extensive microbial diversity within the chicken gut microbiome revealed by metagenomics and culture.</title>
        <authorList>
            <person name="Gilroy R."/>
            <person name="Ravi A."/>
            <person name="Getino M."/>
            <person name="Pursley I."/>
            <person name="Horton D.L."/>
            <person name="Alikhan N.F."/>
            <person name="Baker D."/>
            <person name="Gharbi K."/>
            <person name="Hall N."/>
            <person name="Watson M."/>
            <person name="Adriaenssens E.M."/>
            <person name="Foster-Nyarko E."/>
            <person name="Jarju S."/>
            <person name="Secka A."/>
            <person name="Antonio M."/>
            <person name="Oren A."/>
            <person name="Chaudhuri R.R."/>
            <person name="La Ragione R."/>
            <person name="Hildebrand F."/>
            <person name="Pallen M.J."/>
        </authorList>
    </citation>
    <scope>NUCLEOTIDE SEQUENCE</scope>
    <source>
        <strain evidence="2">ChiSxjej2B14-8506</strain>
    </source>
</reference>
<keyword evidence="1" id="KW-1133">Transmembrane helix</keyword>
<evidence type="ECO:0000256" key="1">
    <source>
        <dbReference type="SAM" id="Phobius"/>
    </source>
</evidence>